<name>A0A917I6V8_9HYPH</name>
<keyword evidence="2" id="KW-1185">Reference proteome</keyword>
<dbReference type="RefSeq" id="WP_188517567.1">
    <property type="nucleotide sequence ID" value="NZ_BMES01000001.1"/>
</dbReference>
<dbReference type="AlphaFoldDB" id="A0A917I6V8"/>
<gene>
    <name evidence="1" type="ORF">GCM10007036_21090</name>
</gene>
<dbReference type="Proteomes" id="UP000603912">
    <property type="component" value="Unassembled WGS sequence"/>
</dbReference>
<comment type="caution">
    <text evidence="1">The sequence shown here is derived from an EMBL/GenBank/DDBJ whole genome shotgun (WGS) entry which is preliminary data.</text>
</comment>
<proteinExistence type="predicted"/>
<dbReference type="EMBL" id="BMES01000001">
    <property type="protein sequence ID" value="GGH18687.1"/>
    <property type="molecule type" value="Genomic_DNA"/>
</dbReference>
<sequence>MCDVLGAKTALKRIVLHLARSKEYPEGSSRHGYDLVAPLDAAGRLDAQAWRDARARCRVRRFWDGEPTETGHLVHRPGGKGGANWAFDYDPARSADDEAGYRFGDHSFNPGDYVSIRDEDGALHTFKVATVTDA</sequence>
<reference evidence="1" key="2">
    <citation type="submission" date="2020-09" db="EMBL/GenBank/DDBJ databases">
        <authorList>
            <person name="Sun Q."/>
            <person name="Zhou Y."/>
        </authorList>
    </citation>
    <scope>NUCLEOTIDE SEQUENCE</scope>
    <source>
        <strain evidence="1">CGMCC 1.12214</strain>
    </source>
</reference>
<protein>
    <submittedName>
        <fullName evidence="1">Uncharacterized protein</fullName>
    </submittedName>
</protein>
<evidence type="ECO:0000313" key="2">
    <source>
        <dbReference type="Proteomes" id="UP000603912"/>
    </source>
</evidence>
<accession>A0A917I6V8</accession>
<reference evidence="1" key="1">
    <citation type="journal article" date="2014" name="Int. J. Syst. Evol. Microbiol.">
        <title>Complete genome sequence of Corynebacterium casei LMG S-19264T (=DSM 44701T), isolated from a smear-ripened cheese.</title>
        <authorList>
            <consortium name="US DOE Joint Genome Institute (JGI-PGF)"/>
            <person name="Walter F."/>
            <person name="Albersmeier A."/>
            <person name="Kalinowski J."/>
            <person name="Ruckert C."/>
        </authorList>
    </citation>
    <scope>NUCLEOTIDE SEQUENCE</scope>
    <source>
        <strain evidence="1">CGMCC 1.12214</strain>
    </source>
</reference>
<evidence type="ECO:0000313" key="1">
    <source>
        <dbReference type="EMBL" id="GGH18687.1"/>
    </source>
</evidence>
<organism evidence="1 2">
    <name type="scientific">Alsobacter metallidurans</name>
    <dbReference type="NCBI Taxonomy" id="340221"/>
    <lineage>
        <taxon>Bacteria</taxon>
        <taxon>Pseudomonadati</taxon>
        <taxon>Pseudomonadota</taxon>
        <taxon>Alphaproteobacteria</taxon>
        <taxon>Hyphomicrobiales</taxon>
        <taxon>Alsobacteraceae</taxon>
        <taxon>Alsobacter</taxon>
    </lineage>
</organism>